<dbReference type="Proteomes" id="UP001168883">
    <property type="component" value="Unassembled WGS sequence"/>
</dbReference>
<dbReference type="Pfam" id="PF00440">
    <property type="entry name" value="TetR_N"/>
    <property type="match status" value="1"/>
</dbReference>
<evidence type="ECO:0000313" key="5">
    <source>
        <dbReference type="Proteomes" id="UP001168883"/>
    </source>
</evidence>
<dbReference type="RefSeq" id="WP_302878027.1">
    <property type="nucleotide sequence ID" value="NZ_JAUMKJ010000009.1"/>
</dbReference>
<dbReference type="PANTHER" id="PTHR30055:SF226">
    <property type="entry name" value="HTH-TYPE TRANSCRIPTIONAL REGULATOR PKSA"/>
    <property type="match status" value="1"/>
</dbReference>
<accession>A0ABT8V6U6</accession>
<gene>
    <name evidence="4" type="ORF">Q3C12_09150</name>
</gene>
<keyword evidence="5" id="KW-1185">Reference proteome</keyword>
<dbReference type="Gene3D" id="1.10.357.10">
    <property type="entry name" value="Tetracycline Repressor, domain 2"/>
    <property type="match status" value="1"/>
</dbReference>
<feature type="DNA-binding region" description="H-T-H motif" evidence="2">
    <location>
        <begin position="31"/>
        <end position="50"/>
    </location>
</feature>
<dbReference type="InterPro" id="IPR009057">
    <property type="entry name" value="Homeodomain-like_sf"/>
</dbReference>
<evidence type="ECO:0000259" key="3">
    <source>
        <dbReference type="PROSITE" id="PS50977"/>
    </source>
</evidence>
<name>A0ABT8V6U6_9BACL</name>
<comment type="caution">
    <text evidence="4">The sequence shown here is derived from an EMBL/GenBank/DDBJ whole genome shotgun (WGS) entry which is preliminary data.</text>
</comment>
<evidence type="ECO:0000313" key="4">
    <source>
        <dbReference type="EMBL" id="MDO3677170.1"/>
    </source>
</evidence>
<keyword evidence="1 2" id="KW-0238">DNA-binding</keyword>
<dbReference type="EMBL" id="JAUMKJ010000009">
    <property type="protein sequence ID" value="MDO3677170.1"/>
    <property type="molecule type" value="Genomic_DNA"/>
</dbReference>
<dbReference type="SUPFAM" id="SSF46689">
    <property type="entry name" value="Homeodomain-like"/>
    <property type="match status" value="1"/>
</dbReference>
<evidence type="ECO:0000256" key="1">
    <source>
        <dbReference type="ARBA" id="ARBA00023125"/>
    </source>
</evidence>
<organism evidence="4 5">
    <name type="scientific">Paenibacillus ehimensis</name>
    <dbReference type="NCBI Taxonomy" id="79264"/>
    <lineage>
        <taxon>Bacteria</taxon>
        <taxon>Bacillati</taxon>
        <taxon>Bacillota</taxon>
        <taxon>Bacilli</taxon>
        <taxon>Bacillales</taxon>
        <taxon>Paenibacillaceae</taxon>
        <taxon>Paenibacillus</taxon>
    </lineage>
</organism>
<feature type="domain" description="HTH tetR-type" evidence="3">
    <location>
        <begin position="8"/>
        <end position="68"/>
    </location>
</feature>
<dbReference type="PROSITE" id="PS50977">
    <property type="entry name" value="HTH_TETR_2"/>
    <property type="match status" value="1"/>
</dbReference>
<reference evidence="4" key="1">
    <citation type="submission" date="2023-07" db="EMBL/GenBank/DDBJ databases">
        <authorList>
            <person name="Aktuganov G."/>
            <person name="Boyko T."/>
            <person name="Delegan Y."/>
            <person name="Galimzianova N."/>
            <person name="Gilvanova E."/>
            <person name="Korobov V."/>
            <person name="Kuzmina L."/>
            <person name="Melentiev A."/>
            <person name="Milman P."/>
            <person name="Ryabova A."/>
            <person name="Stupak E."/>
            <person name="Yasakov T."/>
            <person name="Zharikova N."/>
            <person name="Zhurenko E."/>
        </authorList>
    </citation>
    <scope>NUCLEOTIDE SEQUENCE</scope>
    <source>
        <strain evidence="4">IB-739</strain>
    </source>
</reference>
<dbReference type="PANTHER" id="PTHR30055">
    <property type="entry name" value="HTH-TYPE TRANSCRIPTIONAL REGULATOR RUTR"/>
    <property type="match status" value="1"/>
</dbReference>
<protein>
    <submittedName>
        <fullName evidence="4">TetR/AcrR family transcriptional regulator</fullName>
    </submittedName>
</protein>
<sequence>MSSGGIQLNSSDKILLAAIDLMAEKGYKGVSTKEIAAAAGLSEMTLFRHFGSKQNVLEAAMDRFYYAVEMTKLFQESLVWNLEADLLLIGKTYHQLMNRNKKIFLIALKEGSQLPGFQEKANKHPYQLKELLTGYFDAMQRKGLMIPANPEAQALAFMWMNYGAFVSNEISGAPVTTMPMDEFIEASVRLFVKSLTPSFTAHKC</sequence>
<dbReference type="InterPro" id="IPR001647">
    <property type="entry name" value="HTH_TetR"/>
</dbReference>
<dbReference type="PRINTS" id="PR00455">
    <property type="entry name" value="HTHTETR"/>
</dbReference>
<evidence type="ECO:0000256" key="2">
    <source>
        <dbReference type="PROSITE-ProRule" id="PRU00335"/>
    </source>
</evidence>
<proteinExistence type="predicted"/>
<dbReference type="InterPro" id="IPR050109">
    <property type="entry name" value="HTH-type_TetR-like_transc_reg"/>
</dbReference>